<reference evidence="3 4" key="1">
    <citation type="journal article" date="2019" name="Int. J. Syst. Evol. Microbiol.">
        <title>The Global Catalogue of Microorganisms (GCM) 10K type strain sequencing project: providing services to taxonomists for standard genome sequencing and annotation.</title>
        <authorList>
            <consortium name="The Broad Institute Genomics Platform"/>
            <consortium name="The Broad Institute Genome Sequencing Center for Infectious Disease"/>
            <person name="Wu L."/>
            <person name="Ma J."/>
        </authorList>
    </citation>
    <scope>NUCLEOTIDE SEQUENCE [LARGE SCALE GENOMIC DNA]</scope>
    <source>
        <strain evidence="3 4">PSRA2</strain>
    </source>
</reference>
<evidence type="ECO:0000313" key="3">
    <source>
        <dbReference type="EMBL" id="MFC6838026.1"/>
    </source>
</evidence>
<keyword evidence="2" id="KW-0378">Hydrolase</keyword>
<evidence type="ECO:0000313" key="4">
    <source>
        <dbReference type="Proteomes" id="UP001596406"/>
    </source>
</evidence>
<evidence type="ECO:0000256" key="1">
    <source>
        <dbReference type="ARBA" id="ARBA00008106"/>
    </source>
</evidence>
<dbReference type="Gene3D" id="3.40.50.1000">
    <property type="entry name" value="HAD superfamily/HAD-like"/>
    <property type="match status" value="1"/>
</dbReference>
<accession>A0ABD5UCF6</accession>
<dbReference type="PANTHER" id="PTHR43316">
    <property type="entry name" value="HYDROLASE, HALOACID DELAHOGENASE-RELATED"/>
    <property type="match status" value="1"/>
</dbReference>
<comment type="similarity">
    <text evidence="1">Belongs to the HAD-like hydrolase superfamily. S-2-haloalkanoic acid dehalogenase family.</text>
</comment>
<dbReference type="InterPro" id="IPR006328">
    <property type="entry name" value="2-HAD"/>
</dbReference>
<name>A0ABD5UCF6_9EURY</name>
<keyword evidence="4" id="KW-1185">Reference proteome</keyword>
<proteinExistence type="inferred from homology"/>
<dbReference type="InterPro" id="IPR006439">
    <property type="entry name" value="HAD-SF_hydro_IA"/>
</dbReference>
<protein>
    <submittedName>
        <fullName evidence="3">Haloacid dehalogenase type II</fullName>
    </submittedName>
</protein>
<organism evidence="3 4">
    <name type="scientific">Halomarina ordinaria</name>
    <dbReference type="NCBI Taxonomy" id="3033939"/>
    <lineage>
        <taxon>Archaea</taxon>
        <taxon>Methanobacteriati</taxon>
        <taxon>Methanobacteriota</taxon>
        <taxon>Stenosarchaea group</taxon>
        <taxon>Halobacteria</taxon>
        <taxon>Halobacteriales</taxon>
        <taxon>Natronomonadaceae</taxon>
        <taxon>Halomarina</taxon>
    </lineage>
</organism>
<dbReference type="PANTHER" id="PTHR43316:SF3">
    <property type="entry name" value="HALOACID DEHALOGENASE, TYPE II (AFU_ORTHOLOGUE AFUA_2G07750)-RELATED"/>
    <property type="match status" value="1"/>
</dbReference>
<dbReference type="InterPro" id="IPR023198">
    <property type="entry name" value="PGP-like_dom2"/>
</dbReference>
<gene>
    <name evidence="3" type="ORF">ACFQHK_16210</name>
</gene>
<comment type="caution">
    <text evidence="3">The sequence shown here is derived from an EMBL/GenBank/DDBJ whole genome shotgun (WGS) entry which is preliminary data.</text>
</comment>
<dbReference type="NCBIfam" id="TIGR01428">
    <property type="entry name" value="HAD_type_II"/>
    <property type="match status" value="1"/>
</dbReference>
<dbReference type="SUPFAM" id="SSF56784">
    <property type="entry name" value="HAD-like"/>
    <property type="match status" value="1"/>
</dbReference>
<dbReference type="Proteomes" id="UP001596406">
    <property type="component" value="Unassembled WGS sequence"/>
</dbReference>
<dbReference type="RefSeq" id="WP_304449746.1">
    <property type="nucleotide sequence ID" value="NZ_JARRAH010000003.1"/>
</dbReference>
<evidence type="ECO:0000256" key="2">
    <source>
        <dbReference type="ARBA" id="ARBA00022801"/>
    </source>
</evidence>
<dbReference type="Pfam" id="PF00702">
    <property type="entry name" value="Hydrolase"/>
    <property type="match status" value="1"/>
</dbReference>
<dbReference type="Gene3D" id="1.10.150.240">
    <property type="entry name" value="Putative phosphatase, domain 2"/>
    <property type="match status" value="1"/>
</dbReference>
<dbReference type="EMBL" id="JBHSXM010000003">
    <property type="protein sequence ID" value="MFC6838026.1"/>
    <property type="molecule type" value="Genomic_DNA"/>
</dbReference>
<dbReference type="InterPro" id="IPR051540">
    <property type="entry name" value="S-2-haloacid_dehalogenase"/>
</dbReference>
<dbReference type="InterPro" id="IPR036412">
    <property type="entry name" value="HAD-like_sf"/>
</dbReference>
<dbReference type="SFLD" id="SFLDS00003">
    <property type="entry name" value="Haloacid_Dehalogenase"/>
    <property type="match status" value="1"/>
</dbReference>
<sequence>MDSEQVTTVTVDSYSTLVDIDSQEPVLAEYVDDIEDAASVSQLWRSQYLQYSMIANDIDAYRPFWELIGQGLRYALEAHGHDVPEDVRDDIRRVVYEERLAVFDDVGDGIRRITDAGYEVYVLSNGTPEMLAHLLAAADLEDVVTDAVSADEVETYKPDPGLYRHAADRTDTPIEELLHASGGTMRDVWGAKHAGMQTAWVSRPDQHLPTETLGPAPDVVVEDFHDLADRLD</sequence>
<dbReference type="AlphaFoldDB" id="A0ABD5UCF6"/>
<dbReference type="PRINTS" id="PR00413">
    <property type="entry name" value="HADHALOGNASE"/>
</dbReference>
<dbReference type="GO" id="GO:0016787">
    <property type="term" value="F:hydrolase activity"/>
    <property type="evidence" value="ECO:0007669"/>
    <property type="project" value="UniProtKB-KW"/>
</dbReference>
<dbReference type="InterPro" id="IPR023214">
    <property type="entry name" value="HAD_sf"/>
</dbReference>
<dbReference type="SFLD" id="SFLDG01129">
    <property type="entry name" value="C1.5:_HAD__Beta-PGM__Phosphata"/>
    <property type="match status" value="1"/>
</dbReference>